<evidence type="ECO:0000313" key="1">
    <source>
        <dbReference type="EMBL" id="KKL52325.1"/>
    </source>
</evidence>
<comment type="caution">
    <text evidence="1">The sequence shown here is derived from an EMBL/GenBank/DDBJ whole genome shotgun (WGS) entry which is preliminary data.</text>
</comment>
<organism evidence="1">
    <name type="scientific">marine sediment metagenome</name>
    <dbReference type="NCBI Taxonomy" id="412755"/>
    <lineage>
        <taxon>unclassified sequences</taxon>
        <taxon>metagenomes</taxon>
        <taxon>ecological metagenomes</taxon>
    </lineage>
</organism>
<name>A0A0F9F536_9ZZZZ</name>
<reference evidence="1" key="1">
    <citation type="journal article" date="2015" name="Nature">
        <title>Complex archaea that bridge the gap between prokaryotes and eukaryotes.</title>
        <authorList>
            <person name="Spang A."/>
            <person name="Saw J.H."/>
            <person name="Jorgensen S.L."/>
            <person name="Zaremba-Niedzwiedzka K."/>
            <person name="Martijn J."/>
            <person name="Lind A.E."/>
            <person name="van Eijk R."/>
            <person name="Schleper C."/>
            <person name="Guy L."/>
            <person name="Ettema T.J."/>
        </authorList>
    </citation>
    <scope>NUCLEOTIDE SEQUENCE</scope>
</reference>
<gene>
    <name evidence="1" type="ORF">LCGC14_2286620</name>
</gene>
<proteinExistence type="predicted"/>
<dbReference type="EMBL" id="LAZR01031934">
    <property type="protein sequence ID" value="KKL52325.1"/>
    <property type="molecule type" value="Genomic_DNA"/>
</dbReference>
<protein>
    <submittedName>
        <fullName evidence="1">Uncharacterized protein</fullName>
    </submittedName>
</protein>
<sequence length="34" mass="3687">MIKVLLATSLIASSFAVLSNPLTVEEQRINKAQT</sequence>
<dbReference type="AlphaFoldDB" id="A0A0F9F536"/>
<feature type="non-terminal residue" evidence="1">
    <location>
        <position position="34"/>
    </location>
</feature>
<accession>A0A0F9F536</accession>